<protein>
    <submittedName>
        <fullName evidence="1">Uncharacterized protein</fullName>
    </submittedName>
</protein>
<reference evidence="1" key="1">
    <citation type="submission" date="2022-02" db="EMBL/GenBank/DDBJ databases">
        <title>Plant Genome Project.</title>
        <authorList>
            <person name="Zhang R.-G."/>
        </authorList>
    </citation>
    <scope>NUCLEOTIDE SEQUENCE</scope>
    <source>
        <strain evidence="1">AT1</strain>
    </source>
</reference>
<evidence type="ECO:0000313" key="1">
    <source>
        <dbReference type="EMBL" id="KAI8543926.1"/>
    </source>
</evidence>
<keyword evidence="2" id="KW-1185">Reference proteome</keyword>
<name>A0ACC0MS98_RHOML</name>
<comment type="caution">
    <text evidence="1">The sequence shown here is derived from an EMBL/GenBank/DDBJ whole genome shotgun (WGS) entry which is preliminary data.</text>
</comment>
<organism evidence="1 2">
    <name type="scientific">Rhododendron molle</name>
    <name type="common">Chinese azalea</name>
    <name type="synonym">Azalea mollis</name>
    <dbReference type="NCBI Taxonomy" id="49168"/>
    <lineage>
        <taxon>Eukaryota</taxon>
        <taxon>Viridiplantae</taxon>
        <taxon>Streptophyta</taxon>
        <taxon>Embryophyta</taxon>
        <taxon>Tracheophyta</taxon>
        <taxon>Spermatophyta</taxon>
        <taxon>Magnoliopsida</taxon>
        <taxon>eudicotyledons</taxon>
        <taxon>Gunneridae</taxon>
        <taxon>Pentapetalae</taxon>
        <taxon>asterids</taxon>
        <taxon>Ericales</taxon>
        <taxon>Ericaceae</taxon>
        <taxon>Ericoideae</taxon>
        <taxon>Rhodoreae</taxon>
        <taxon>Rhododendron</taxon>
    </lineage>
</organism>
<dbReference type="Proteomes" id="UP001062846">
    <property type="component" value="Chromosome 8"/>
</dbReference>
<dbReference type="EMBL" id="CM046395">
    <property type="protein sequence ID" value="KAI8543926.1"/>
    <property type="molecule type" value="Genomic_DNA"/>
</dbReference>
<evidence type="ECO:0000313" key="2">
    <source>
        <dbReference type="Proteomes" id="UP001062846"/>
    </source>
</evidence>
<sequence length="621" mass="67881">MAEATQPHPTTDPRSGFSSQTKTFYSLRPPIPLPPPTQPLSLTDYTLSLLHLSVSSPSTTPFLIDSATGSRLTYSDFLLQTRSLSLSLRSSFPSLSKNDVALILSPTSLSLPVLYFSLLSLGVTLSPANPLASPSELTHMVRLTKPVLAFTTSSLAPKLPASLPLGTVLVDSPEFQTMMTTNANTRDYGETKVDQSDTAAILYSSGTTGRVKGVELTHRNFISLIAGFYYLRRGEEEDAPHPVALNPLPLFHVFGFFMLIRAAAMGETIVLMERFDFEGMLRAVERYKVNYMPVSPPLVVALAKSEVVARYDLSSLRVLGCGGAPLGKEVAERFGERFPGVEIVQGYGLTETGGGATRMLEPEETKRPATVGRLAEMMEAKIVDPVTGEALPPGHRGELWLRGPSVMKGYVGDDEATAATLDAEGWLKTGDLCYFDSDGFLYIADRLKELIKYKAYQVPPAELEHLLQSNPDIVDAAVIPYPDEEAGQIPMAFVVRKPGSSITEAQIMDFIARQACLILDIITSVPLDSGSFCVQLKLPPRFGSRGNRILELRRCFILSLEMKPVNSEDKMGALVRFVFQVAPYKKIRRVAFINSIPKSPAGKILRRELVDQALSGTSSRL</sequence>
<proteinExistence type="predicted"/>
<accession>A0ACC0MS98</accession>
<gene>
    <name evidence="1" type="ORF">RHMOL_Rhmol08G0255600</name>
</gene>